<evidence type="ECO:0000259" key="1">
    <source>
        <dbReference type="Pfam" id="PF01609"/>
    </source>
</evidence>
<dbReference type="SUPFAM" id="SSF53098">
    <property type="entry name" value="Ribonuclease H-like"/>
    <property type="match status" value="1"/>
</dbReference>
<organism evidence="3 4">
    <name type="scientific">Mesorhizobium montanum</name>
    <dbReference type="NCBI Taxonomy" id="3072323"/>
    <lineage>
        <taxon>Bacteria</taxon>
        <taxon>Pseudomonadati</taxon>
        <taxon>Pseudomonadota</taxon>
        <taxon>Alphaproteobacteria</taxon>
        <taxon>Hyphomicrobiales</taxon>
        <taxon>Phyllobacteriaceae</taxon>
        <taxon>Mesorhizobium</taxon>
    </lineage>
</organism>
<dbReference type="Pfam" id="PF01609">
    <property type="entry name" value="DDE_Tnp_1"/>
    <property type="match status" value="1"/>
</dbReference>
<dbReference type="Pfam" id="PF13340">
    <property type="entry name" value="DUF4096"/>
    <property type="match status" value="1"/>
</dbReference>
<dbReference type="InterPro" id="IPR052909">
    <property type="entry name" value="Transposase_6_like"/>
</dbReference>
<sequence>MRRYELSDFEWSIIHPRLPNKVRGVARVDDRKVLNGILWRFRTGSPWADVPERYGPYTTCYNRFVRWRKAGVWDRLLAAVSKAFDGEIIMIDSSCVRVHQHAATAKKGADDGCMGRSRGGLTTKIHALVDAEGRPIDLVLTAGQAHDGKPAAAMLDALQPDAILLADRAYDSDAIRTLVAERKAWANIPPKKNRTGSFPFSAWIYRQRNLVERYFNKLKHFRGIATRYDRDPQNFLAAIKLASVRIWLKSYESAS</sequence>
<dbReference type="PANTHER" id="PTHR46637:SF1">
    <property type="entry name" value="BLL5188 PROTEIN"/>
    <property type="match status" value="1"/>
</dbReference>
<protein>
    <submittedName>
        <fullName evidence="3">IS5 family transposase</fullName>
    </submittedName>
</protein>
<feature type="domain" description="Transposase IS4-like" evidence="1">
    <location>
        <begin position="85"/>
        <end position="244"/>
    </location>
</feature>
<dbReference type="InterPro" id="IPR012337">
    <property type="entry name" value="RNaseH-like_sf"/>
</dbReference>
<dbReference type="InterPro" id="IPR002559">
    <property type="entry name" value="Transposase_11"/>
</dbReference>
<feature type="domain" description="Insertion element IS402-like" evidence="2">
    <location>
        <begin position="6"/>
        <end position="76"/>
    </location>
</feature>
<dbReference type="EMBL" id="JAVIJF010000028">
    <property type="protein sequence ID" value="MDX8528613.1"/>
    <property type="molecule type" value="Genomic_DNA"/>
</dbReference>
<dbReference type="Proteomes" id="UP001276840">
    <property type="component" value="Unassembled WGS sequence"/>
</dbReference>
<gene>
    <name evidence="3" type="ORF">RFM68_29485</name>
</gene>
<dbReference type="RefSeq" id="WP_320236510.1">
    <property type="nucleotide sequence ID" value="NZ_JAVIJF010000028.1"/>
</dbReference>
<dbReference type="InterPro" id="IPR025161">
    <property type="entry name" value="IS402-like_dom"/>
</dbReference>
<evidence type="ECO:0000313" key="4">
    <source>
        <dbReference type="Proteomes" id="UP001276840"/>
    </source>
</evidence>
<name>A0ABU4ZX39_9HYPH</name>
<keyword evidence="4" id="KW-1185">Reference proteome</keyword>
<dbReference type="NCBIfam" id="NF033580">
    <property type="entry name" value="transpos_IS5_3"/>
    <property type="match status" value="1"/>
</dbReference>
<dbReference type="PANTHER" id="PTHR46637">
    <property type="entry name" value="TIS1421-TRANSPOSASE PROTEIN A"/>
    <property type="match status" value="1"/>
</dbReference>
<evidence type="ECO:0000259" key="2">
    <source>
        <dbReference type="Pfam" id="PF13340"/>
    </source>
</evidence>
<accession>A0ABU4ZX39</accession>
<reference evidence="3 4" key="1">
    <citation type="submission" date="2023-08" db="EMBL/GenBank/DDBJ databases">
        <title>Implementing the SeqCode for naming new Mesorhizobium species isolated from Vachellia karroo root nodules.</title>
        <authorList>
            <person name="Van Lill M."/>
        </authorList>
    </citation>
    <scope>NUCLEOTIDE SEQUENCE [LARGE SCALE GENOMIC DNA]</scope>
    <source>
        <strain evidence="3 4">MSK 1335</strain>
    </source>
</reference>
<proteinExistence type="predicted"/>
<comment type="caution">
    <text evidence="3">The sequence shown here is derived from an EMBL/GenBank/DDBJ whole genome shotgun (WGS) entry which is preliminary data.</text>
</comment>
<evidence type="ECO:0000313" key="3">
    <source>
        <dbReference type="EMBL" id="MDX8528613.1"/>
    </source>
</evidence>